<protein>
    <submittedName>
        <fullName evidence="5">DUF916 and DUF3324 domain-containing protein</fullName>
    </submittedName>
</protein>
<dbReference type="RefSeq" id="WP_125549425.1">
    <property type="nucleotide sequence ID" value="NZ_JBGQPK010000006.1"/>
</dbReference>
<dbReference type="InterPro" id="IPR010317">
    <property type="entry name" value="WxLIP_PGBD"/>
</dbReference>
<feature type="transmembrane region" description="Helical" evidence="1">
    <location>
        <begin position="315"/>
        <end position="335"/>
    </location>
</feature>
<keyword evidence="1" id="KW-1133">Transmembrane helix</keyword>
<evidence type="ECO:0000256" key="1">
    <source>
        <dbReference type="SAM" id="Phobius"/>
    </source>
</evidence>
<evidence type="ECO:0000256" key="2">
    <source>
        <dbReference type="SAM" id="SignalP"/>
    </source>
</evidence>
<feature type="domain" description="WxL Interacting Protein host binding" evidence="4">
    <location>
        <begin position="170"/>
        <end position="300"/>
    </location>
</feature>
<evidence type="ECO:0000259" key="4">
    <source>
        <dbReference type="Pfam" id="PF11797"/>
    </source>
</evidence>
<evidence type="ECO:0000259" key="3">
    <source>
        <dbReference type="Pfam" id="PF06030"/>
    </source>
</evidence>
<feature type="chain" id="PRO_5046284207" evidence="2">
    <location>
        <begin position="26"/>
        <end position="343"/>
    </location>
</feature>
<keyword evidence="2" id="KW-0732">Signal</keyword>
<evidence type="ECO:0000313" key="6">
    <source>
        <dbReference type="Proteomes" id="UP001625389"/>
    </source>
</evidence>
<dbReference type="Pfam" id="PF06030">
    <property type="entry name" value="WxLIP_PGBD"/>
    <property type="match status" value="1"/>
</dbReference>
<keyword evidence="1" id="KW-0812">Transmembrane</keyword>
<dbReference type="Pfam" id="PF11797">
    <property type="entry name" value="WxLIP_HBD"/>
    <property type="match status" value="1"/>
</dbReference>
<feature type="domain" description="WxL Interacting Protein peptidoglycan binding" evidence="3">
    <location>
        <begin position="38"/>
        <end position="156"/>
    </location>
</feature>
<keyword evidence="1" id="KW-0472">Membrane</keyword>
<keyword evidence="6" id="KW-1185">Reference proteome</keyword>
<accession>A0ABW8U9N3</accession>
<name>A0ABW8U9N3_9LACO</name>
<comment type="caution">
    <text evidence="5">The sequence shown here is derived from an EMBL/GenBank/DDBJ whole genome shotgun (WGS) entry which is preliminary data.</text>
</comment>
<dbReference type="Proteomes" id="UP001625389">
    <property type="component" value="Unassembled WGS sequence"/>
</dbReference>
<organism evidence="5 6">
    <name type="scientific">Loigolactobacillus zhaoyuanensis</name>
    <dbReference type="NCBI Taxonomy" id="2486017"/>
    <lineage>
        <taxon>Bacteria</taxon>
        <taxon>Bacillati</taxon>
        <taxon>Bacillota</taxon>
        <taxon>Bacilli</taxon>
        <taxon>Lactobacillales</taxon>
        <taxon>Lactobacillaceae</taxon>
        <taxon>Loigolactobacillus</taxon>
    </lineage>
</organism>
<dbReference type="InterPro" id="IPR021759">
    <property type="entry name" value="WxLIP_HBD"/>
</dbReference>
<gene>
    <name evidence="5" type="ORF">ACEN34_03030</name>
</gene>
<feature type="signal peptide" evidence="2">
    <location>
        <begin position="1"/>
        <end position="25"/>
    </location>
</feature>
<reference evidence="5 6" key="1">
    <citation type="submission" date="2024-08" db="EMBL/GenBank/DDBJ databases">
        <authorList>
            <person name="Arias E."/>
        </authorList>
    </citation>
    <scope>NUCLEOTIDE SEQUENCE [LARGE SCALE GENOMIC DNA]</scope>
    <source>
        <strain evidence="5 6">FAM 25317</strain>
    </source>
</reference>
<proteinExistence type="predicted"/>
<dbReference type="EMBL" id="JBGQPK010000006">
    <property type="protein sequence ID" value="MFL2028584.1"/>
    <property type="molecule type" value="Genomic_DNA"/>
</dbReference>
<evidence type="ECO:0000313" key="5">
    <source>
        <dbReference type="EMBL" id="MFL2028584.1"/>
    </source>
</evidence>
<sequence>MKKQHLLMSLVMLVGGLFLSIGGHADSAQAASGDGAGFTVKAVLPDNQANKSVSYFDLNVEPGKTQELQVEVNNLEQKAKTLKVQPNTAFTNSNGVIEYSKAKLKKDSSAKYTFRELMSKTQTVKLAAGEKKTLTFELKVPKNGFRGSMLGGFYVTPVEEKSAAEESSGGMQINNKFAMLVGVHLHGKGTAMPDLKLNKVKPTLQNKQPVVLANLQNTEPVAFGGMTVDAKVTKKGDSKVLYERKKDKMQMAPNSNFNYAINIDEQGFKTGTYTLKMTAKAAGKTWNFTRDFKVTRQTTKLNGLAAGVVQPDYTWAYVAGGVALIVIIAGLAFYLGKRKNKSA</sequence>